<keyword evidence="7" id="KW-1185">Reference proteome</keyword>
<sequence>MELRNLRAYAEVVRRGGFSAAAKTLYATQPTVSKAIKQLEDELGLPLLERSNQGVRMTQAGEVVYRRALTLLAERDSLLTELDEMRGLRRGELRLGIPPLGNDTVFAPMFAAYRAKYPEIDIRLFEQGSQNLEDSLMAGEIEIAGSLLPVSEAFEAQPVRREPLVVLLPLQHPAARLAKVKLEALKDTPFILFDKGFALNRTIIDGCQRRGFTPTEAARSGQIDFIVALVAAGMGLAMLPQMMAQERPRQDVATVLLDEPDMDWQMALIWRKGAFLSHAAQAWRQLASEMPHLKR</sequence>
<evidence type="ECO:0000313" key="7">
    <source>
        <dbReference type="Proteomes" id="UP000289784"/>
    </source>
</evidence>
<dbReference type="InterPro" id="IPR050950">
    <property type="entry name" value="HTH-type_LysR_regulators"/>
</dbReference>
<protein>
    <submittedName>
        <fullName evidence="6">LysR family transcriptional regulator</fullName>
    </submittedName>
</protein>
<dbReference type="OrthoDB" id="646694at2"/>
<dbReference type="InterPro" id="IPR036390">
    <property type="entry name" value="WH_DNA-bd_sf"/>
</dbReference>
<comment type="caution">
    <text evidence="6">The sequence shown here is derived from an EMBL/GenBank/DDBJ whole genome shotgun (WGS) entry which is preliminary data.</text>
</comment>
<dbReference type="CDD" id="cd08438">
    <property type="entry name" value="PBP2_CidR"/>
    <property type="match status" value="1"/>
</dbReference>
<evidence type="ECO:0000256" key="1">
    <source>
        <dbReference type="ARBA" id="ARBA00009437"/>
    </source>
</evidence>
<organism evidence="6 7">
    <name type="scientific">Pseudoxanthomonas composti</name>
    <dbReference type="NCBI Taxonomy" id="2137479"/>
    <lineage>
        <taxon>Bacteria</taxon>
        <taxon>Pseudomonadati</taxon>
        <taxon>Pseudomonadota</taxon>
        <taxon>Gammaproteobacteria</taxon>
        <taxon>Lysobacterales</taxon>
        <taxon>Lysobacteraceae</taxon>
        <taxon>Pseudoxanthomonas</taxon>
    </lineage>
</organism>
<dbReference type="InterPro" id="IPR000847">
    <property type="entry name" value="LysR_HTH_N"/>
</dbReference>
<comment type="similarity">
    <text evidence="1">Belongs to the LysR transcriptional regulatory family.</text>
</comment>
<evidence type="ECO:0000256" key="2">
    <source>
        <dbReference type="ARBA" id="ARBA00023015"/>
    </source>
</evidence>
<dbReference type="RefSeq" id="WP_129470254.1">
    <property type="nucleotide sequence ID" value="NZ_SAWZ01000002.1"/>
</dbReference>
<dbReference type="PANTHER" id="PTHR30419">
    <property type="entry name" value="HTH-TYPE TRANSCRIPTIONAL REGULATOR YBHD"/>
    <property type="match status" value="1"/>
</dbReference>
<evidence type="ECO:0000256" key="4">
    <source>
        <dbReference type="ARBA" id="ARBA00023163"/>
    </source>
</evidence>
<keyword evidence="2" id="KW-0805">Transcription regulation</keyword>
<dbReference type="Gene3D" id="1.10.10.10">
    <property type="entry name" value="Winged helix-like DNA-binding domain superfamily/Winged helix DNA-binding domain"/>
    <property type="match status" value="1"/>
</dbReference>
<dbReference type="Pfam" id="PF00126">
    <property type="entry name" value="HTH_1"/>
    <property type="match status" value="1"/>
</dbReference>
<dbReference type="Proteomes" id="UP000289784">
    <property type="component" value="Unassembled WGS sequence"/>
</dbReference>
<evidence type="ECO:0000313" key="6">
    <source>
        <dbReference type="EMBL" id="RXR07440.1"/>
    </source>
</evidence>
<dbReference type="InterPro" id="IPR005119">
    <property type="entry name" value="LysR_subst-bd"/>
</dbReference>
<feature type="domain" description="HTH lysR-type" evidence="5">
    <location>
        <begin position="1"/>
        <end position="58"/>
    </location>
</feature>
<proteinExistence type="inferred from homology"/>
<accession>A0A4Q1JYH9</accession>
<dbReference type="PROSITE" id="PS50931">
    <property type="entry name" value="HTH_LYSR"/>
    <property type="match status" value="1"/>
</dbReference>
<dbReference type="InterPro" id="IPR036388">
    <property type="entry name" value="WH-like_DNA-bd_sf"/>
</dbReference>
<dbReference type="SUPFAM" id="SSF46785">
    <property type="entry name" value="Winged helix' DNA-binding domain"/>
    <property type="match status" value="1"/>
</dbReference>
<dbReference type="FunFam" id="1.10.10.10:FF:000001">
    <property type="entry name" value="LysR family transcriptional regulator"/>
    <property type="match status" value="1"/>
</dbReference>
<reference evidence="6 7" key="1">
    <citation type="submission" date="2019-01" db="EMBL/GenBank/DDBJ databases">
        <title>Pseudoxanthomonas composti sp. nov., isolated from compost.</title>
        <authorList>
            <person name="Yang G."/>
        </authorList>
    </citation>
    <scope>NUCLEOTIDE SEQUENCE [LARGE SCALE GENOMIC DNA]</scope>
    <source>
        <strain evidence="6 7">GSS15</strain>
    </source>
</reference>
<dbReference type="SUPFAM" id="SSF53850">
    <property type="entry name" value="Periplasmic binding protein-like II"/>
    <property type="match status" value="1"/>
</dbReference>
<dbReference type="PRINTS" id="PR00039">
    <property type="entry name" value="HTHLYSR"/>
</dbReference>
<gene>
    <name evidence="6" type="ORF">EPA99_05900</name>
</gene>
<name>A0A4Q1JYH9_9GAMM</name>
<dbReference type="GO" id="GO:0003700">
    <property type="term" value="F:DNA-binding transcription factor activity"/>
    <property type="evidence" value="ECO:0007669"/>
    <property type="project" value="InterPro"/>
</dbReference>
<dbReference type="Gene3D" id="3.40.190.290">
    <property type="match status" value="1"/>
</dbReference>
<dbReference type="GO" id="GO:0005829">
    <property type="term" value="C:cytosol"/>
    <property type="evidence" value="ECO:0007669"/>
    <property type="project" value="TreeGrafter"/>
</dbReference>
<dbReference type="EMBL" id="SAWZ01000002">
    <property type="protein sequence ID" value="RXR07440.1"/>
    <property type="molecule type" value="Genomic_DNA"/>
</dbReference>
<dbReference type="AlphaFoldDB" id="A0A4Q1JYH9"/>
<evidence type="ECO:0000259" key="5">
    <source>
        <dbReference type="PROSITE" id="PS50931"/>
    </source>
</evidence>
<keyword evidence="3" id="KW-0238">DNA-binding</keyword>
<dbReference type="PANTHER" id="PTHR30419:SF8">
    <property type="entry name" value="NITROGEN ASSIMILATION TRANSCRIPTIONAL ACTIVATOR-RELATED"/>
    <property type="match status" value="1"/>
</dbReference>
<dbReference type="GO" id="GO:0003677">
    <property type="term" value="F:DNA binding"/>
    <property type="evidence" value="ECO:0007669"/>
    <property type="project" value="UniProtKB-KW"/>
</dbReference>
<evidence type="ECO:0000256" key="3">
    <source>
        <dbReference type="ARBA" id="ARBA00023125"/>
    </source>
</evidence>
<dbReference type="Pfam" id="PF03466">
    <property type="entry name" value="LysR_substrate"/>
    <property type="match status" value="1"/>
</dbReference>
<keyword evidence="4" id="KW-0804">Transcription</keyword>